<evidence type="ECO:0000256" key="2">
    <source>
        <dbReference type="ARBA" id="ARBA00022980"/>
    </source>
</evidence>
<accession>A0A238WT58</accession>
<dbReference type="NCBIfam" id="NF003239">
    <property type="entry name" value="PRK04199.1-4"/>
    <property type="match status" value="1"/>
</dbReference>
<dbReference type="Pfam" id="PF00252">
    <property type="entry name" value="Ribosomal_L16"/>
    <property type="match status" value="1"/>
</dbReference>
<dbReference type="PANTHER" id="PTHR11726">
    <property type="entry name" value="60S RIBOSOMAL PROTEIN L10"/>
    <property type="match status" value="1"/>
</dbReference>
<name>A0A238WT58_HALVU</name>
<reference evidence="5 6" key="1">
    <citation type="submission" date="2017-06" db="EMBL/GenBank/DDBJ databases">
        <authorList>
            <person name="Kim H.J."/>
            <person name="Triplett B.A."/>
        </authorList>
    </citation>
    <scope>NUCLEOTIDE SEQUENCE [LARGE SCALE GENOMIC DNA]</scope>
    <source>
        <strain evidence="5 6">DSM 8800</strain>
    </source>
</reference>
<dbReference type="InterPro" id="IPR018255">
    <property type="entry name" value="Ribosomal_uL16_CS_euk_arc"/>
</dbReference>
<gene>
    <name evidence="4" type="primary">rpl10e</name>
    <name evidence="5" type="ORF">SAMN06264855_10983</name>
</gene>
<dbReference type="CDD" id="cd01433">
    <property type="entry name" value="Ribosomal_L16_L10e"/>
    <property type="match status" value="1"/>
</dbReference>
<dbReference type="HAMAP" id="MF_00448">
    <property type="entry name" value="Ribosomal_uL16_arch"/>
    <property type="match status" value="1"/>
</dbReference>
<dbReference type="NCBIfam" id="NF003241">
    <property type="entry name" value="PRK04199.1-6"/>
    <property type="match status" value="1"/>
</dbReference>
<dbReference type="InterPro" id="IPR016180">
    <property type="entry name" value="Ribosomal_uL16_dom"/>
</dbReference>
<protein>
    <recommendedName>
        <fullName evidence="4">Large ribosomal subunit protein uL16</fullName>
    </recommendedName>
</protein>
<keyword evidence="3 4" id="KW-0687">Ribonucleoprotein</keyword>
<dbReference type="GO" id="GO:0006412">
    <property type="term" value="P:translation"/>
    <property type="evidence" value="ECO:0007669"/>
    <property type="project" value="UniProtKB-UniRule"/>
</dbReference>
<evidence type="ECO:0000256" key="3">
    <source>
        <dbReference type="ARBA" id="ARBA00023274"/>
    </source>
</evidence>
<dbReference type="GO" id="GO:1990904">
    <property type="term" value="C:ribonucleoprotein complex"/>
    <property type="evidence" value="ECO:0007669"/>
    <property type="project" value="UniProtKB-KW"/>
</dbReference>
<dbReference type="Gene3D" id="3.90.1170.10">
    <property type="entry name" value="Ribosomal protein L10e/L16"/>
    <property type="match status" value="1"/>
</dbReference>
<dbReference type="SUPFAM" id="SSF54686">
    <property type="entry name" value="Ribosomal protein L16p/L10e"/>
    <property type="match status" value="1"/>
</dbReference>
<dbReference type="InterPro" id="IPR001197">
    <property type="entry name" value="Ribosomal_uL16_euk_arch"/>
</dbReference>
<dbReference type="AlphaFoldDB" id="A0A238WT58"/>
<dbReference type="PIRSF" id="PIRSF005590">
    <property type="entry name" value="Ribosomal_L10"/>
    <property type="match status" value="1"/>
</dbReference>
<evidence type="ECO:0000256" key="1">
    <source>
        <dbReference type="ARBA" id="ARBA00008931"/>
    </source>
</evidence>
<dbReference type="EMBL" id="FZNQ01000009">
    <property type="protein sequence ID" value="SNR48839.1"/>
    <property type="molecule type" value="Genomic_DNA"/>
</dbReference>
<proteinExistence type="inferred from homology"/>
<evidence type="ECO:0000313" key="5">
    <source>
        <dbReference type="EMBL" id="SNR48839.1"/>
    </source>
</evidence>
<dbReference type="Proteomes" id="UP000198397">
    <property type="component" value="Unassembled WGS sequence"/>
</dbReference>
<evidence type="ECO:0000313" key="6">
    <source>
        <dbReference type="Proteomes" id="UP000198397"/>
    </source>
</evidence>
<keyword evidence="2 4" id="KW-0689">Ribosomal protein</keyword>
<dbReference type="PROSITE" id="PS01257">
    <property type="entry name" value="RIBOSOMAL_L10E"/>
    <property type="match status" value="1"/>
</dbReference>
<dbReference type="GO" id="GO:0005840">
    <property type="term" value="C:ribosome"/>
    <property type="evidence" value="ECO:0007669"/>
    <property type="project" value="UniProtKB-KW"/>
</dbReference>
<evidence type="ECO:0000256" key="4">
    <source>
        <dbReference type="HAMAP-Rule" id="MF_00448"/>
    </source>
</evidence>
<keyword evidence="6" id="KW-1185">Reference proteome</keyword>
<sequence length="200" mass="22430">MHTPETSPYRRAYGRSTGYFAQVTMSEKPASMYRTIDKPSYTRREYITGIPGSKIAQYNMGDLAAEPDDYPVEISLRVEEELQIRHGSLESARLSANRHLIKTLGEGNYKMVLRKFPHQVLRENKQATGAGADRVSDGMRQAFGKPVGTAARIQANDVIFTAYCDVDQAPVVKEAFRRAYNKLSPPCRITVERGEDLLVA</sequence>
<organism evidence="5 6">
    <name type="scientific">Halorubrum vacuolatum</name>
    <name type="common">Natronobacterium vacuolatum</name>
    <dbReference type="NCBI Taxonomy" id="63740"/>
    <lineage>
        <taxon>Archaea</taxon>
        <taxon>Methanobacteriati</taxon>
        <taxon>Methanobacteriota</taxon>
        <taxon>Stenosarchaea group</taxon>
        <taxon>Halobacteria</taxon>
        <taxon>Halobacteriales</taxon>
        <taxon>Haloferacaceae</taxon>
        <taxon>Halorubrum</taxon>
    </lineage>
</organism>
<dbReference type="InterPro" id="IPR047873">
    <property type="entry name" value="Ribosomal_uL16"/>
</dbReference>
<dbReference type="InterPro" id="IPR036920">
    <property type="entry name" value="Ribosomal_uL16_sf"/>
</dbReference>
<dbReference type="InterPro" id="IPR022981">
    <property type="entry name" value="Ribosomal_uL16_arc"/>
</dbReference>
<dbReference type="GO" id="GO:0003735">
    <property type="term" value="F:structural constituent of ribosome"/>
    <property type="evidence" value="ECO:0007669"/>
    <property type="project" value="InterPro"/>
</dbReference>
<comment type="similarity">
    <text evidence="1 4">Belongs to the universal ribosomal protein uL16 family.</text>
</comment>